<keyword evidence="2" id="KW-1185">Reference proteome</keyword>
<dbReference type="Proteomes" id="UP000238430">
    <property type="component" value="Unassembled WGS sequence"/>
</dbReference>
<evidence type="ECO:0000313" key="1">
    <source>
        <dbReference type="EMBL" id="PSG86992.1"/>
    </source>
</evidence>
<reference evidence="1 2" key="1">
    <citation type="submission" date="2018-03" db="EMBL/GenBank/DDBJ databases">
        <title>Mesoflavibacter sp. HG37 and Mesoflavibacter sp. HG96 sp.nov., two marine bacteria isolated from seawater of Western Pacific Ocean.</title>
        <authorList>
            <person name="Cheng H."/>
            <person name="Wu Y.-H."/>
            <person name="Guo L.-L."/>
            <person name="Xu X.-W."/>
        </authorList>
    </citation>
    <scope>NUCLEOTIDE SEQUENCE [LARGE SCALE GENOMIC DNA]</scope>
    <source>
        <strain evidence="1 2">KCTC 42117</strain>
    </source>
</reference>
<name>A0A2T1N5V9_9FLAO</name>
<dbReference type="RefSeq" id="WP_106680358.1">
    <property type="nucleotide sequence ID" value="NZ_PXOT01000027.1"/>
</dbReference>
<sequence>MSKLSLDALKERANVVASEELLNSISGGTENSCHDEPEESTACEECQETVVTTQGSWQTGTYGWWHILFH</sequence>
<accession>A0A2T1N5V9</accession>
<gene>
    <name evidence="1" type="ORF">C7H61_12845</name>
</gene>
<dbReference type="AlphaFoldDB" id="A0A2T1N5V9"/>
<dbReference type="OrthoDB" id="1454484at2"/>
<proteinExistence type="predicted"/>
<dbReference type="EMBL" id="PXOT01000027">
    <property type="protein sequence ID" value="PSG86992.1"/>
    <property type="molecule type" value="Genomic_DNA"/>
</dbReference>
<comment type="caution">
    <text evidence="1">The sequence shown here is derived from an EMBL/GenBank/DDBJ whole genome shotgun (WGS) entry which is preliminary data.</text>
</comment>
<protein>
    <submittedName>
        <fullName evidence="1">Uncharacterized protein</fullName>
    </submittedName>
</protein>
<evidence type="ECO:0000313" key="2">
    <source>
        <dbReference type="Proteomes" id="UP000238430"/>
    </source>
</evidence>
<organism evidence="1 2">
    <name type="scientific">Mesoflavibacter zeaxanthinifaciens subsp. sabulilitoris</name>
    <dbReference type="NCBI Taxonomy" id="1520893"/>
    <lineage>
        <taxon>Bacteria</taxon>
        <taxon>Pseudomonadati</taxon>
        <taxon>Bacteroidota</taxon>
        <taxon>Flavobacteriia</taxon>
        <taxon>Flavobacteriales</taxon>
        <taxon>Flavobacteriaceae</taxon>
        <taxon>Mesoflavibacter</taxon>
    </lineage>
</organism>